<dbReference type="AlphaFoldDB" id="A0A376BYF9"/>
<gene>
    <name evidence="1" type="ORF">NCTC11661_00313</name>
</gene>
<evidence type="ECO:0000313" key="2">
    <source>
        <dbReference type="Proteomes" id="UP000255515"/>
    </source>
</evidence>
<evidence type="ECO:0000313" key="1">
    <source>
        <dbReference type="EMBL" id="SSZ46666.1"/>
    </source>
</evidence>
<dbReference type="EMBL" id="UFTJ01000001">
    <property type="protein sequence ID" value="SSZ46666.1"/>
    <property type="molecule type" value="Genomic_DNA"/>
</dbReference>
<proteinExistence type="predicted"/>
<dbReference type="RefSeq" id="WP_002687083.1">
    <property type="nucleotide sequence ID" value="NZ_UFTJ01000001.1"/>
</dbReference>
<organism evidence="1 2">
    <name type="scientific">Bergeyella zoohelcum</name>
    <dbReference type="NCBI Taxonomy" id="1015"/>
    <lineage>
        <taxon>Bacteria</taxon>
        <taxon>Pseudomonadati</taxon>
        <taxon>Bacteroidota</taxon>
        <taxon>Flavobacteriia</taxon>
        <taxon>Flavobacteriales</taxon>
        <taxon>Weeksellaceae</taxon>
        <taxon>Bergeyella</taxon>
    </lineage>
</organism>
<name>A0A376BYF9_9FLAO</name>
<protein>
    <submittedName>
        <fullName evidence="1">Uncharacterized protein</fullName>
    </submittedName>
</protein>
<reference evidence="1 2" key="1">
    <citation type="submission" date="2018-06" db="EMBL/GenBank/DDBJ databases">
        <authorList>
            <consortium name="Pathogen Informatics"/>
            <person name="Doyle S."/>
        </authorList>
    </citation>
    <scope>NUCLEOTIDE SEQUENCE [LARGE SCALE GENOMIC DNA]</scope>
    <source>
        <strain evidence="1 2">NCTC11661</strain>
    </source>
</reference>
<accession>A0A376BYF9</accession>
<dbReference type="Proteomes" id="UP000255515">
    <property type="component" value="Unassembled WGS sequence"/>
</dbReference>
<sequence>MKNQRHFSLLLLVAWICCAISCHSKKNIPADLLPKDISLMPIKKKVEESSLEEEARKLRILDEQIRTLAANKYCTSAEEWRITSYGSKPCGGPNEYLAYHIDVEEEIIPMIQDFTRREAHYNILAGLTSDCALEPQPSDIVCKNGKAELVYTDEITEK</sequence>